<gene>
    <name evidence="8" type="ORF">V0288_18615</name>
</gene>
<protein>
    <recommendedName>
        <fullName evidence="5">UDP-N-acetylglucosamine kinase</fullName>
        <ecNumber evidence="2">2.7.1.176</ecNumber>
    </recommendedName>
    <alternativeName>
        <fullName evidence="5">UDP-N-acetylglucosamine kinase</fullName>
    </alternativeName>
</protein>
<dbReference type="InterPro" id="IPR010488">
    <property type="entry name" value="Zeta_toxin_domain"/>
</dbReference>
<evidence type="ECO:0000256" key="2">
    <source>
        <dbReference type="ARBA" id="ARBA00011963"/>
    </source>
</evidence>
<evidence type="ECO:0000256" key="3">
    <source>
        <dbReference type="ARBA" id="ARBA00022741"/>
    </source>
</evidence>
<evidence type="ECO:0000256" key="4">
    <source>
        <dbReference type="ARBA" id="ARBA00022840"/>
    </source>
</evidence>
<dbReference type="PANTHER" id="PTHR39206">
    <property type="entry name" value="SLL8004 PROTEIN"/>
    <property type="match status" value="1"/>
</dbReference>
<dbReference type="GO" id="GO:0016301">
    <property type="term" value="F:kinase activity"/>
    <property type="evidence" value="ECO:0007669"/>
    <property type="project" value="InterPro"/>
</dbReference>
<dbReference type="GO" id="GO:0005524">
    <property type="term" value="F:ATP binding"/>
    <property type="evidence" value="ECO:0007669"/>
    <property type="project" value="UniProtKB-KW"/>
</dbReference>
<dbReference type="Gene3D" id="3.40.50.300">
    <property type="entry name" value="P-loop containing nucleotide triphosphate hydrolases"/>
    <property type="match status" value="1"/>
</dbReference>
<evidence type="ECO:0000313" key="8">
    <source>
        <dbReference type="EMBL" id="MEG3439146.1"/>
    </source>
</evidence>
<dbReference type="Proteomes" id="UP001328733">
    <property type="component" value="Unassembled WGS sequence"/>
</dbReference>
<dbReference type="PANTHER" id="PTHR39206:SF1">
    <property type="entry name" value="SLL8004 PROTEIN"/>
    <property type="match status" value="1"/>
</dbReference>
<evidence type="ECO:0000313" key="9">
    <source>
        <dbReference type="Proteomes" id="UP001328733"/>
    </source>
</evidence>
<evidence type="ECO:0000256" key="5">
    <source>
        <dbReference type="ARBA" id="ARBA00032897"/>
    </source>
</evidence>
<keyword evidence="9" id="KW-1185">Reference proteome</keyword>
<feature type="domain" description="Zeta toxin" evidence="7">
    <location>
        <begin position="2"/>
        <end position="141"/>
    </location>
</feature>
<comment type="similarity">
    <text evidence="1">Belongs to the zeta toxin family.</text>
</comment>
<reference evidence="8 9" key="1">
    <citation type="submission" date="2024-01" db="EMBL/GenBank/DDBJ databases">
        <title>Genomic insights into the taxonomy and metabolism of the cyanobacterium Pannus brasiliensis CCIBt3594.</title>
        <authorList>
            <person name="Machado M."/>
            <person name="Botero N.B."/>
            <person name="Andreote A.P.D."/>
            <person name="Feitosa A.M.T."/>
            <person name="Popin R."/>
            <person name="Sivonen K."/>
            <person name="Fiore M.F."/>
        </authorList>
    </citation>
    <scope>NUCLEOTIDE SEQUENCE [LARGE SCALE GENOMIC DNA]</scope>
    <source>
        <strain evidence="8 9">CCIBt3594</strain>
    </source>
</reference>
<comment type="catalytic activity">
    <reaction evidence="6">
        <text>UDP-N-acetyl-alpha-D-glucosamine + ATP = UDP-N-acetyl-alpha-D-glucosamine 3'-phosphate + ADP + H(+)</text>
        <dbReference type="Rhea" id="RHEA:32671"/>
        <dbReference type="ChEBI" id="CHEBI:15378"/>
        <dbReference type="ChEBI" id="CHEBI:30616"/>
        <dbReference type="ChEBI" id="CHEBI:57705"/>
        <dbReference type="ChEBI" id="CHEBI:64353"/>
        <dbReference type="ChEBI" id="CHEBI:456216"/>
        <dbReference type="EC" id="2.7.1.176"/>
    </reaction>
</comment>
<evidence type="ECO:0000256" key="1">
    <source>
        <dbReference type="ARBA" id="ARBA00009104"/>
    </source>
</evidence>
<keyword evidence="4" id="KW-0067">ATP-binding</keyword>
<dbReference type="InterPro" id="IPR027417">
    <property type="entry name" value="P-loop_NTPase"/>
</dbReference>
<dbReference type="EC" id="2.7.1.176" evidence="2"/>
<dbReference type="RefSeq" id="WP_332866645.1">
    <property type="nucleotide sequence ID" value="NZ_JBAFSM010000041.1"/>
</dbReference>
<dbReference type="SUPFAM" id="SSF52540">
    <property type="entry name" value="P-loop containing nucleoside triphosphate hydrolases"/>
    <property type="match status" value="1"/>
</dbReference>
<proteinExistence type="inferred from homology"/>
<dbReference type="EMBL" id="JBAFSM010000041">
    <property type="protein sequence ID" value="MEG3439146.1"/>
    <property type="molecule type" value="Genomic_DNA"/>
</dbReference>
<keyword evidence="3" id="KW-0547">Nucleotide-binding</keyword>
<dbReference type="AlphaFoldDB" id="A0AAW9QZH8"/>
<organism evidence="8 9">
    <name type="scientific">Pannus brasiliensis CCIBt3594</name>
    <dbReference type="NCBI Taxonomy" id="1427578"/>
    <lineage>
        <taxon>Bacteria</taxon>
        <taxon>Bacillati</taxon>
        <taxon>Cyanobacteriota</taxon>
        <taxon>Cyanophyceae</taxon>
        <taxon>Oscillatoriophycideae</taxon>
        <taxon>Chroococcales</taxon>
        <taxon>Microcystaceae</taxon>
        <taxon>Pannus</taxon>
    </lineage>
</organism>
<sequence length="186" mass="21017">MIGGANGAGKTTVALTLLPNFLDTFEYVNADEIARGLSPLNPESMAIVAGILMLERLQTLSNSGVNFAFETTLASRFFAVFARDCQTRGYTVNLIYFWLNSPELAIERVRQRVIAGGYNIPEDTIRRRYQRGVNNFYQLYLPICNTWIVYDNSSSRSRLIAARNTEGETAIYVPEIWNRIRNDSNS</sequence>
<comment type="caution">
    <text evidence="8">The sequence shown here is derived from an EMBL/GenBank/DDBJ whole genome shotgun (WGS) entry which is preliminary data.</text>
</comment>
<accession>A0AAW9QZH8</accession>
<evidence type="ECO:0000256" key="6">
    <source>
        <dbReference type="ARBA" id="ARBA00048178"/>
    </source>
</evidence>
<name>A0AAW9QZH8_9CHRO</name>
<dbReference type="Pfam" id="PF06414">
    <property type="entry name" value="Zeta_toxin"/>
    <property type="match status" value="1"/>
</dbReference>
<evidence type="ECO:0000259" key="7">
    <source>
        <dbReference type="Pfam" id="PF06414"/>
    </source>
</evidence>